<protein>
    <recommendedName>
        <fullName evidence="4">ZMYM2-like/QRICH1 C-terminal domain-containing protein</fullName>
    </recommendedName>
</protein>
<accession>A0A9N7UT24</accession>
<evidence type="ECO:0000313" key="6">
    <source>
        <dbReference type="Proteomes" id="UP001153269"/>
    </source>
</evidence>
<keyword evidence="1" id="KW-1017">Isopeptide bond</keyword>
<gene>
    <name evidence="5" type="ORF">PLEPLA_LOCUS25431</name>
</gene>
<dbReference type="PANTHER" id="PTHR45736">
    <property type="entry name" value="ZINC FINGER MYM-TYPE PROTEIN"/>
    <property type="match status" value="1"/>
</dbReference>
<keyword evidence="6" id="KW-1185">Reference proteome</keyword>
<dbReference type="InterPro" id="IPR051284">
    <property type="entry name" value="ZnF_MYMT-QRICH1"/>
</dbReference>
<evidence type="ECO:0000259" key="4">
    <source>
        <dbReference type="Pfam" id="PF12012"/>
    </source>
</evidence>
<dbReference type="Proteomes" id="UP001153269">
    <property type="component" value="Unassembled WGS sequence"/>
</dbReference>
<organism evidence="5 6">
    <name type="scientific">Pleuronectes platessa</name>
    <name type="common">European plaice</name>
    <dbReference type="NCBI Taxonomy" id="8262"/>
    <lineage>
        <taxon>Eukaryota</taxon>
        <taxon>Metazoa</taxon>
        <taxon>Chordata</taxon>
        <taxon>Craniata</taxon>
        <taxon>Vertebrata</taxon>
        <taxon>Euteleostomi</taxon>
        <taxon>Actinopterygii</taxon>
        <taxon>Neopterygii</taxon>
        <taxon>Teleostei</taxon>
        <taxon>Neoteleostei</taxon>
        <taxon>Acanthomorphata</taxon>
        <taxon>Carangaria</taxon>
        <taxon>Pleuronectiformes</taxon>
        <taxon>Pleuronectoidei</taxon>
        <taxon>Pleuronectidae</taxon>
        <taxon>Pleuronectes</taxon>
    </lineage>
</organism>
<dbReference type="AlphaFoldDB" id="A0A9N7UT24"/>
<feature type="domain" description="ZMYM2-like/QRICH1 C-terminal" evidence="4">
    <location>
        <begin position="9"/>
        <end position="61"/>
    </location>
</feature>
<dbReference type="EMBL" id="CADEAL010002025">
    <property type="protein sequence ID" value="CAB1437452.1"/>
    <property type="molecule type" value="Genomic_DNA"/>
</dbReference>
<keyword evidence="3" id="KW-0832">Ubl conjugation</keyword>
<sequence>MRILPTKQRLLEFFLSSESVKQRSDLFFLQPDRCCVPSSPHWFSSSPLDGDTMEAMLARLLTVRELQDRRSQSFGPTDNRRHHVHMFLF</sequence>
<dbReference type="InterPro" id="IPR021893">
    <property type="entry name" value="ZMYM2-like_C"/>
</dbReference>
<evidence type="ECO:0000256" key="3">
    <source>
        <dbReference type="ARBA" id="ARBA00022843"/>
    </source>
</evidence>
<proteinExistence type="predicted"/>
<reference evidence="5" key="1">
    <citation type="submission" date="2020-03" db="EMBL/GenBank/DDBJ databases">
        <authorList>
            <person name="Weist P."/>
        </authorList>
    </citation>
    <scope>NUCLEOTIDE SEQUENCE</scope>
</reference>
<dbReference type="PANTHER" id="PTHR45736:SF5">
    <property type="entry name" value="ZINC FINGER MYM-TYPE PROTEIN 4"/>
    <property type="match status" value="1"/>
</dbReference>
<comment type="caution">
    <text evidence="5">The sequence shown here is derived from an EMBL/GenBank/DDBJ whole genome shotgun (WGS) entry which is preliminary data.</text>
</comment>
<evidence type="ECO:0000256" key="2">
    <source>
        <dbReference type="ARBA" id="ARBA00022553"/>
    </source>
</evidence>
<dbReference type="Pfam" id="PF12012">
    <property type="entry name" value="DUF3504"/>
    <property type="match status" value="1"/>
</dbReference>
<name>A0A9N7UT24_PLEPL</name>
<keyword evidence="2" id="KW-0597">Phosphoprotein</keyword>
<evidence type="ECO:0000256" key="1">
    <source>
        <dbReference type="ARBA" id="ARBA00022499"/>
    </source>
</evidence>
<evidence type="ECO:0000313" key="5">
    <source>
        <dbReference type="EMBL" id="CAB1437452.1"/>
    </source>
</evidence>